<accession>A0A347AY58</accession>
<proteinExistence type="predicted"/>
<evidence type="ECO:0000313" key="5">
    <source>
        <dbReference type="Proteomes" id="UP000255469"/>
    </source>
</evidence>
<dbReference type="PROSITE" id="PS01124">
    <property type="entry name" value="HTH_ARAC_FAMILY_2"/>
    <property type="match status" value="1"/>
</dbReference>
<dbReference type="InterPro" id="IPR018060">
    <property type="entry name" value="HTH_AraC"/>
</dbReference>
<evidence type="ECO:0000313" key="4">
    <source>
        <dbReference type="EMBL" id="SUB86691.1"/>
    </source>
</evidence>
<dbReference type="PANTHER" id="PTHR43280">
    <property type="entry name" value="ARAC-FAMILY TRANSCRIPTIONAL REGULATOR"/>
    <property type="match status" value="1"/>
</dbReference>
<dbReference type="AlphaFoldDB" id="A0A347AY58"/>
<dbReference type="GO" id="GO:0003700">
    <property type="term" value="F:DNA-binding transcription factor activity"/>
    <property type="evidence" value="ECO:0007669"/>
    <property type="project" value="InterPro"/>
</dbReference>
<organism evidence="4 5">
    <name type="scientific">Prevotella denticola</name>
    <dbReference type="NCBI Taxonomy" id="28129"/>
    <lineage>
        <taxon>Bacteria</taxon>
        <taxon>Pseudomonadati</taxon>
        <taxon>Bacteroidota</taxon>
        <taxon>Bacteroidia</taxon>
        <taxon>Bacteroidales</taxon>
        <taxon>Prevotellaceae</taxon>
        <taxon>Prevotella</taxon>
    </lineage>
</organism>
<sequence length="299" mass="34790">MTKRYSLGDLKELIRYSPNDDEGQTYVGRDYVVSTGCSPFFVSELEEHGSMCMQFVRMGVVKSGSCEPVVHSAQYLCREGDLFFAGWGTELTEDTVSPGTFFEGILMTEEYLKKIFGAYLPQVFLSPCQHFMLHLSEEEQDMWHDYLRILYTLAIHESFDRKPLNALFISVFRFVQALYESQGERAHENLSRSRQLAESFIQLVNEYAREHHEVSFYASRLCVTPHYLGLVVKDETEETAREWIDKTITIGIQVELRYSNKSLKELADRFHFASSSSLCKFFKRRMGCTPNEYRRNKEV</sequence>
<dbReference type="SUPFAM" id="SSF46689">
    <property type="entry name" value="Homeodomain-like"/>
    <property type="match status" value="1"/>
</dbReference>
<dbReference type="PANTHER" id="PTHR43280:SF32">
    <property type="entry name" value="TRANSCRIPTIONAL REGULATORY PROTEIN"/>
    <property type="match status" value="1"/>
</dbReference>
<gene>
    <name evidence="4" type="ORF">NCTC13067_00338</name>
</gene>
<dbReference type="Pfam" id="PF12833">
    <property type="entry name" value="HTH_18"/>
    <property type="match status" value="1"/>
</dbReference>
<dbReference type="Gene3D" id="1.10.10.60">
    <property type="entry name" value="Homeodomain-like"/>
    <property type="match status" value="1"/>
</dbReference>
<evidence type="ECO:0000256" key="3">
    <source>
        <dbReference type="ARBA" id="ARBA00023163"/>
    </source>
</evidence>
<protein>
    <submittedName>
        <fullName evidence="4">Transcriptional activator FtrA</fullName>
    </submittedName>
</protein>
<dbReference type="RefSeq" id="WP_025068178.1">
    <property type="nucleotide sequence ID" value="NZ_CAJPSO010000018.1"/>
</dbReference>
<dbReference type="EMBL" id="UGTM01000001">
    <property type="protein sequence ID" value="SUB86691.1"/>
    <property type="molecule type" value="Genomic_DNA"/>
</dbReference>
<dbReference type="InterPro" id="IPR009057">
    <property type="entry name" value="Homeodomain-like_sf"/>
</dbReference>
<dbReference type="SMART" id="SM00342">
    <property type="entry name" value="HTH_ARAC"/>
    <property type="match status" value="1"/>
</dbReference>
<evidence type="ECO:0000256" key="2">
    <source>
        <dbReference type="ARBA" id="ARBA00023125"/>
    </source>
</evidence>
<keyword evidence="3" id="KW-0804">Transcription</keyword>
<dbReference type="GO" id="GO:0043565">
    <property type="term" value="F:sequence-specific DNA binding"/>
    <property type="evidence" value="ECO:0007669"/>
    <property type="project" value="InterPro"/>
</dbReference>
<keyword evidence="2" id="KW-0238">DNA-binding</keyword>
<keyword evidence="1" id="KW-0805">Transcription regulation</keyword>
<reference evidence="4 5" key="1">
    <citation type="submission" date="2018-06" db="EMBL/GenBank/DDBJ databases">
        <authorList>
            <consortium name="Pathogen Informatics"/>
            <person name="Doyle S."/>
        </authorList>
    </citation>
    <scope>NUCLEOTIDE SEQUENCE [LARGE SCALE GENOMIC DNA]</scope>
    <source>
        <strain evidence="4 5">NCTC13067</strain>
    </source>
</reference>
<dbReference type="Proteomes" id="UP000255469">
    <property type="component" value="Unassembled WGS sequence"/>
</dbReference>
<evidence type="ECO:0000256" key="1">
    <source>
        <dbReference type="ARBA" id="ARBA00023015"/>
    </source>
</evidence>
<name>A0A347AY58_9BACT</name>